<gene>
    <name evidence="2" type="ORF">ABRQ22_00290</name>
</gene>
<proteinExistence type="predicted"/>
<name>A0AAU8G3K9_9MICO</name>
<dbReference type="InterPro" id="IPR050490">
    <property type="entry name" value="Bact_solute-bd_prot1"/>
</dbReference>
<sequence length="430" mass="44703">MRTSTTRRAVALAATGALALSLAACGGDSSSGGSSDLELWTFLDPSSADDARGKALKEIVDGFNASQDDVTVTVRSINYAQIDAEVIRATSSGQGPDILNVYSTQLATHVDARTLQPLGDVAGTELDELEADSIFPFDGVTFDGDVMSVPWEVRAWMLWYRADLLDEIGAEVPSTTDELVDVAGRLSAETDVTTGLAIGFSDQGLGADFVEKFIPFTWANGGEILDDSGEPAFASDAGVAALDLMSDFHDAGAFGDEALSMTADDVVQGVSAGTIGMAIEGTQRVSAARAGDGIGENLQVVPVPFDAAGPLPTAVAGQTMGIGANSSDPEGAWEFIKYYTSVESATAFAEAGVLPSRSSVYDSDDFASLGNAEELRTWRDYIAEHGRPEVTSTRFNELSAALVSAGQQTVFKGADPLPSLQTAASAYSGG</sequence>
<dbReference type="PANTHER" id="PTHR43649:SF12">
    <property type="entry name" value="DIACETYLCHITOBIOSE BINDING PROTEIN DASA"/>
    <property type="match status" value="1"/>
</dbReference>
<dbReference type="PROSITE" id="PS51257">
    <property type="entry name" value="PROKAR_LIPOPROTEIN"/>
    <property type="match status" value="1"/>
</dbReference>
<dbReference type="RefSeq" id="WP_353708171.1">
    <property type="nucleotide sequence ID" value="NZ_CP159290.1"/>
</dbReference>
<keyword evidence="1" id="KW-0732">Signal</keyword>
<dbReference type="Gene3D" id="3.40.190.10">
    <property type="entry name" value="Periplasmic binding protein-like II"/>
    <property type="match status" value="1"/>
</dbReference>
<evidence type="ECO:0000256" key="1">
    <source>
        <dbReference type="SAM" id="SignalP"/>
    </source>
</evidence>
<dbReference type="AlphaFoldDB" id="A0AAU8G3K9"/>
<dbReference type="Pfam" id="PF13416">
    <property type="entry name" value="SBP_bac_8"/>
    <property type="match status" value="1"/>
</dbReference>
<dbReference type="EMBL" id="CP159290">
    <property type="protein sequence ID" value="XCH30170.1"/>
    <property type="molecule type" value="Genomic_DNA"/>
</dbReference>
<protein>
    <submittedName>
        <fullName evidence="2">Extracellular solute-binding protein</fullName>
    </submittedName>
</protein>
<dbReference type="PANTHER" id="PTHR43649">
    <property type="entry name" value="ARABINOSE-BINDING PROTEIN-RELATED"/>
    <property type="match status" value="1"/>
</dbReference>
<organism evidence="2">
    <name type="scientific">Cellulosimicrobium sp. ES-005</name>
    <dbReference type="NCBI Taxonomy" id="3163031"/>
    <lineage>
        <taxon>Bacteria</taxon>
        <taxon>Bacillati</taxon>
        <taxon>Actinomycetota</taxon>
        <taxon>Actinomycetes</taxon>
        <taxon>Micrococcales</taxon>
        <taxon>Promicromonosporaceae</taxon>
        <taxon>Cellulosimicrobium</taxon>
    </lineage>
</organism>
<accession>A0AAU8G3K9</accession>
<dbReference type="InterPro" id="IPR006059">
    <property type="entry name" value="SBP"/>
</dbReference>
<reference evidence="2" key="1">
    <citation type="submission" date="2024-06" db="EMBL/GenBank/DDBJ databases">
        <title>Complete genome sequence of the cellulolytic actinobacterium, Cellulosimicrobium ES-005.</title>
        <authorList>
            <person name="Matthews C.T."/>
            <person name="Underwood K.D."/>
            <person name="Ghanchi K.M."/>
            <person name="Fields S.D."/>
            <person name="Gardner S.G."/>
        </authorList>
    </citation>
    <scope>NUCLEOTIDE SEQUENCE</scope>
    <source>
        <strain evidence="2">ES-005</strain>
    </source>
</reference>
<evidence type="ECO:0000313" key="2">
    <source>
        <dbReference type="EMBL" id="XCH30170.1"/>
    </source>
</evidence>
<feature type="signal peptide" evidence="1">
    <location>
        <begin position="1"/>
        <end position="26"/>
    </location>
</feature>
<dbReference type="SUPFAM" id="SSF53850">
    <property type="entry name" value="Periplasmic binding protein-like II"/>
    <property type="match status" value="1"/>
</dbReference>
<feature type="chain" id="PRO_5043582982" evidence="1">
    <location>
        <begin position="27"/>
        <end position="430"/>
    </location>
</feature>